<feature type="transmembrane region" description="Helical" evidence="8">
    <location>
        <begin position="92"/>
        <end position="112"/>
    </location>
</feature>
<evidence type="ECO:0000256" key="3">
    <source>
        <dbReference type="ARBA" id="ARBA00022449"/>
    </source>
</evidence>
<dbReference type="Proteomes" id="UP000654108">
    <property type="component" value="Unassembled WGS sequence"/>
</dbReference>
<evidence type="ECO:0000256" key="2">
    <source>
        <dbReference type="ARBA" id="ARBA00022448"/>
    </source>
</evidence>
<evidence type="ECO:0000256" key="4">
    <source>
        <dbReference type="ARBA" id="ARBA00022692"/>
    </source>
</evidence>
<evidence type="ECO:0000256" key="8">
    <source>
        <dbReference type="SAM" id="Phobius"/>
    </source>
</evidence>
<comment type="subcellular location">
    <subcellularLocation>
        <location evidence="1">Cell membrane</location>
        <topology evidence="1">Multi-pass membrane protein</topology>
    </subcellularLocation>
</comment>
<dbReference type="AlphaFoldDB" id="A0A927FXM4"/>
<keyword evidence="3" id="KW-0050">Antiport</keyword>
<proteinExistence type="predicted"/>
<dbReference type="EMBL" id="JACYFU010000005">
    <property type="protein sequence ID" value="MBD8067152.1"/>
    <property type="molecule type" value="Genomic_DNA"/>
</dbReference>
<dbReference type="Pfam" id="PF00999">
    <property type="entry name" value="Na_H_Exchanger"/>
    <property type="match status" value="1"/>
</dbReference>
<sequence>MSAEIFIFAGAVILLSAWLPLILNGSPLSLPMIAVAAGWIAPVFTGIEDPLVTYGGVIEHVTEIVLLSAIYGAGLKVDRPFNFRRWGSTWRLLLVVMPLSIAALAALAGWLIQLPLATAILLGAMLAPTDPVLASDLQLGPPGVGEEGESRFALTTEAALNDGLAFPFVLLGLQLTDGSAGTLAGLGHWFAVDFLFSTLGGVAVGAGVGIGLVQFNRILPEKWRLHVSNSGLAGLALAFVTYGICELLEVNGFVAVFCEAVAVRNTTQGFDYAQRLSHAAAQIERAVMVFVMLFFGFALSHGLLEGTRLELVAFAAAALLIVRPVATAIGFLGSGHERSTRTALGYFGIRGIGSIYYAAYVVAHHPIGWSHDVLTTTALTVLLSVVLYGATSPFAIRRLLPGGG</sequence>
<dbReference type="InterPro" id="IPR006153">
    <property type="entry name" value="Cation/H_exchanger_TM"/>
</dbReference>
<evidence type="ECO:0000256" key="5">
    <source>
        <dbReference type="ARBA" id="ARBA00022989"/>
    </source>
</evidence>
<evidence type="ECO:0000313" key="11">
    <source>
        <dbReference type="Proteomes" id="UP000654108"/>
    </source>
</evidence>
<dbReference type="PANTHER" id="PTHR32507:SF8">
    <property type="entry name" value="CNH1P"/>
    <property type="match status" value="1"/>
</dbReference>
<keyword evidence="7 8" id="KW-0472">Membrane</keyword>
<keyword evidence="4 8" id="KW-0812">Transmembrane</keyword>
<feature type="transmembrane region" description="Helical" evidence="8">
    <location>
        <begin position="6"/>
        <end position="23"/>
    </location>
</feature>
<accession>A0A927FXM4</accession>
<dbReference type="RefSeq" id="WP_191777938.1">
    <property type="nucleotide sequence ID" value="NZ_JACYFU010000005.1"/>
</dbReference>
<evidence type="ECO:0000256" key="1">
    <source>
        <dbReference type="ARBA" id="ARBA00004651"/>
    </source>
</evidence>
<organism evidence="10 11">
    <name type="scientific">Devosia oryzisoli</name>
    <dbReference type="NCBI Taxonomy" id="2774138"/>
    <lineage>
        <taxon>Bacteria</taxon>
        <taxon>Pseudomonadati</taxon>
        <taxon>Pseudomonadota</taxon>
        <taxon>Alphaproteobacteria</taxon>
        <taxon>Hyphomicrobiales</taxon>
        <taxon>Devosiaceae</taxon>
        <taxon>Devosia</taxon>
    </lineage>
</organism>
<protein>
    <submittedName>
        <fullName evidence="10">Cation:proton antiporter</fullName>
    </submittedName>
</protein>
<keyword evidence="6" id="KW-0406">Ion transport</keyword>
<feature type="transmembrane region" description="Helical" evidence="8">
    <location>
        <begin position="194"/>
        <end position="213"/>
    </location>
</feature>
<reference evidence="10" key="1">
    <citation type="submission" date="2020-09" db="EMBL/GenBank/DDBJ databases">
        <title>Genome seq and assembly of Devosia sp.</title>
        <authorList>
            <person name="Chhetri G."/>
        </authorList>
    </citation>
    <scope>NUCLEOTIDE SEQUENCE</scope>
    <source>
        <strain evidence="10">PTR5</strain>
    </source>
</reference>
<name>A0A927FXM4_9HYPH</name>
<evidence type="ECO:0000256" key="7">
    <source>
        <dbReference type="ARBA" id="ARBA00023136"/>
    </source>
</evidence>
<feature type="transmembrane region" description="Helical" evidence="8">
    <location>
        <begin position="344"/>
        <end position="363"/>
    </location>
</feature>
<keyword evidence="5 8" id="KW-1133">Transmembrane helix</keyword>
<comment type="caution">
    <text evidence="10">The sequence shown here is derived from an EMBL/GenBank/DDBJ whole genome shotgun (WGS) entry which is preliminary data.</text>
</comment>
<feature type="transmembrane region" description="Helical" evidence="8">
    <location>
        <begin position="53"/>
        <end position="71"/>
    </location>
</feature>
<evidence type="ECO:0000313" key="10">
    <source>
        <dbReference type="EMBL" id="MBD8067152.1"/>
    </source>
</evidence>
<dbReference type="PANTHER" id="PTHR32507">
    <property type="entry name" value="NA(+)/H(+) ANTIPORTER 1"/>
    <property type="match status" value="1"/>
</dbReference>
<feature type="transmembrane region" description="Helical" evidence="8">
    <location>
        <begin position="311"/>
        <end position="332"/>
    </location>
</feature>
<dbReference type="GO" id="GO:0005886">
    <property type="term" value="C:plasma membrane"/>
    <property type="evidence" value="ECO:0007669"/>
    <property type="project" value="UniProtKB-SubCell"/>
</dbReference>
<keyword evidence="2" id="KW-0813">Transport</keyword>
<evidence type="ECO:0000259" key="9">
    <source>
        <dbReference type="Pfam" id="PF00999"/>
    </source>
</evidence>
<feature type="domain" description="Cation/H+ exchanger transmembrane" evidence="9">
    <location>
        <begin position="19"/>
        <end position="392"/>
    </location>
</feature>
<dbReference type="GO" id="GO:1902600">
    <property type="term" value="P:proton transmembrane transport"/>
    <property type="evidence" value="ECO:0007669"/>
    <property type="project" value="InterPro"/>
</dbReference>
<keyword evidence="11" id="KW-1185">Reference proteome</keyword>
<gene>
    <name evidence="10" type="ORF">IC608_16905</name>
</gene>
<feature type="transmembrane region" description="Helical" evidence="8">
    <location>
        <begin position="369"/>
        <end position="390"/>
    </location>
</feature>
<evidence type="ECO:0000256" key="6">
    <source>
        <dbReference type="ARBA" id="ARBA00023065"/>
    </source>
</evidence>
<dbReference type="GO" id="GO:0015297">
    <property type="term" value="F:antiporter activity"/>
    <property type="evidence" value="ECO:0007669"/>
    <property type="project" value="UniProtKB-KW"/>
</dbReference>
<feature type="transmembrane region" description="Helical" evidence="8">
    <location>
        <begin position="279"/>
        <end position="299"/>
    </location>
</feature>